<dbReference type="Proteomes" id="UP000077154">
    <property type="component" value="Unassembled WGS sequence"/>
</dbReference>
<dbReference type="InterPro" id="IPR012337">
    <property type="entry name" value="RNaseH-like_sf"/>
</dbReference>
<dbReference type="OrthoDB" id="5552842at2759"/>
<gene>
    <name evidence="2" type="ORF">VC83_03995</name>
</gene>
<dbReference type="AlphaFoldDB" id="A0A177AC67"/>
<feature type="domain" description="Mitochondrial resolvase Ydc2 catalytic" evidence="1">
    <location>
        <begin position="14"/>
        <end position="274"/>
    </location>
</feature>
<dbReference type="EMBL" id="KV441393">
    <property type="protein sequence ID" value="OAF59688.1"/>
    <property type="molecule type" value="Genomic_DNA"/>
</dbReference>
<proteinExistence type="predicted"/>
<name>A0A177AC67_9PEZI</name>
<reference evidence="2" key="1">
    <citation type="submission" date="2016-03" db="EMBL/GenBank/DDBJ databases">
        <title>Updated assembly of Pseudogymnoascus destructans, the fungus causing white-nose syndrome of bats.</title>
        <authorList>
            <person name="Palmer J.M."/>
            <person name="Drees K.P."/>
            <person name="Foster J.T."/>
            <person name="Lindner D.L."/>
        </authorList>
    </citation>
    <scope>NUCLEOTIDE SEQUENCE [LARGE SCALE GENOMIC DNA]</scope>
    <source>
        <strain evidence="2">20631-21</strain>
    </source>
</reference>
<dbReference type="VEuPathDB" id="FungiDB:GMDG_03628"/>
<dbReference type="InterPro" id="IPR015242">
    <property type="entry name" value="Ydc2_cat"/>
</dbReference>
<dbReference type="InterPro" id="IPR036397">
    <property type="entry name" value="RNaseH_sf"/>
</dbReference>
<dbReference type="GeneID" id="36287068"/>
<dbReference type="SUPFAM" id="SSF53098">
    <property type="entry name" value="Ribonuclease H-like"/>
    <property type="match status" value="1"/>
</dbReference>
<sequence length="289" mass="31696">MAGKSETKGQPMRILSIDMGIRNLAYCVLDVPTDSSLPKLVAWKRIAVSSAPVPNNNKSELAATVEKESFEPPALSAAAFKLLHKTLLPHNPTHILIERQRFRSMGSPKILEWTVRVNMLESMIYAILLTLREEGAWNGTVIPIAPGKVGPFWLEGEEATTASLEEVETGGSSPAAVMETKTRNAKLAKALNKGAKIDLVRNWLAIGDRVEVDSPDVETLVMAYLDKWDKKPGGVKGKRPAKDSVATIEKMGKLDDLADSLLQGMAFIQWEENKRIAREKGISSLLEAK</sequence>
<dbReference type="GO" id="GO:0070336">
    <property type="term" value="F:flap-structured DNA binding"/>
    <property type="evidence" value="ECO:0007669"/>
    <property type="project" value="TreeGrafter"/>
</dbReference>
<dbReference type="CDD" id="cd16963">
    <property type="entry name" value="CCE1"/>
    <property type="match status" value="1"/>
</dbReference>
<dbReference type="Pfam" id="PF09159">
    <property type="entry name" value="Ydc2-catalyt"/>
    <property type="match status" value="1"/>
</dbReference>
<evidence type="ECO:0000259" key="1">
    <source>
        <dbReference type="Pfam" id="PF09159"/>
    </source>
</evidence>
<dbReference type="GO" id="GO:0004520">
    <property type="term" value="F:DNA endonuclease activity"/>
    <property type="evidence" value="ECO:0007669"/>
    <property type="project" value="TreeGrafter"/>
</dbReference>
<dbReference type="GO" id="GO:0000402">
    <property type="term" value="F:crossed form four-way junction DNA binding"/>
    <property type="evidence" value="ECO:0007669"/>
    <property type="project" value="TreeGrafter"/>
</dbReference>
<dbReference type="GO" id="GO:0005739">
    <property type="term" value="C:mitochondrion"/>
    <property type="evidence" value="ECO:0007669"/>
    <property type="project" value="TreeGrafter"/>
</dbReference>
<dbReference type="GO" id="GO:0000403">
    <property type="term" value="F:Y-form DNA binding"/>
    <property type="evidence" value="ECO:0007669"/>
    <property type="project" value="TreeGrafter"/>
</dbReference>
<organism evidence="2">
    <name type="scientific">Pseudogymnoascus destructans</name>
    <dbReference type="NCBI Taxonomy" id="655981"/>
    <lineage>
        <taxon>Eukaryota</taxon>
        <taxon>Fungi</taxon>
        <taxon>Dikarya</taxon>
        <taxon>Ascomycota</taxon>
        <taxon>Pezizomycotina</taxon>
        <taxon>Leotiomycetes</taxon>
        <taxon>Thelebolales</taxon>
        <taxon>Thelebolaceae</taxon>
        <taxon>Pseudogymnoascus</taxon>
    </lineage>
</organism>
<dbReference type="PANTHER" id="PTHR28072">
    <property type="entry name" value="CRUCIFORM CUTTING ENDONUCLEASE 1, MITOCHONDRIAL-RELATED"/>
    <property type="match status" value="1"/>
</dbReference>
<dbReference type="InterPro" id="IPR039197">
    <property type="entry name" value="Mrs1/Cce1"/>
</dbReference>
<evidence type="ECO:0000313" key="2">
    <source>
        <dbReference type="EMBL" id="OAF59688.1"/>
    </source>
</evidence>
<dbReference type="PANTHER" id="PTHR28072:SF1">
    <property type="entry name" value="CRUCIFORM CUTTING ENDONUCLEASE 1, MITOCHONDRIAL-RELATED"/>
    <property type="match status" value="1"/>
</dbReference>
<accession>A0A177AC67</accession>
<dbReference type="Gene3D" id="3.30.420.10">
    <property type="entry name" value="Ribonuclease H-like superfamily/Ribonuclease H"/>
    <property type="match status" value="1"/>
</dbReference>
<dbReference type="RefSeq" id="XP_024324971.1">
    <property type="nucleotide sequence ID" value="XM_024467632.1"/>
</dbReference>
<protein>
    <recommendedName>
        <fullName evidence="1">Mitochondrial resolvase Ydc2 catalytic domain-containing protein</fullName>
    </recommendedName>
</protein>
<dbReference type="eggNOG" id="ENOG502S4DK">
    <property type="taxonomic scope" value="Eukaryota"/>
</dbReference>